<feature type="transmembrane region" description="Helical" evidence="7">
    <location>
        <begin position="93"/>
        <end position="110"/>
    </location>
</feature>
<evidence type="ECO:0000256" key="7">
    <source>
        <dbReference type="SAM" id="Phobius"/>
    </source>
</evidence>
<comment type="subcellular location">
    <subcellularLocation>
        <location evidence="1">Cell membrane</location>
        <topology evidence="1">Multi-pass membrane protein</topology>
    </subcellularLocation>
</comment>
<feature type="transmembrane region" description="Helical" evidence="7">
    <location>
        <begin position="318"/>
        <end position="337"/>
    </location>
</feature>
<dbReference type="Proteomes" id="UP001333102">
    <property type="component" value="Chromosome"/>
</dbReference>
<dbReference type="PANTHER" id="PTHR32196:SF15">
    <property type="entry name" value="SUGAR ABC TRANSPORTER PERMEASE PROTEIN"/>
    <property type="match status" value="1"/>
</dbReference>
<evidence type="ECO:0000256" key="6">
    <source>
        <dbReference type="SAM" id="MobiDB-lite"/>
    </source>
</evidence>
<evidence type="ECO:0000256" key="2">
    <source>
        <dbReference type="ARBA" id="ARBA00022475"/>
    </source>
</evidence>
<evidence type="ECO:0000256" key="5">
    <source>
        <dbReference type="ARBA" id="ARBA00023136"/>
    </source>
</evidence>
<evidence type="ECO:0000313" key="8">
    <source>
        <dbReference type="EMBL" id="WRP14354.1"/>
    </source>
</evidence>
<evidence type="ECO:0000313" key="9">
    <source>
        <dbReference type="Proteomes" id="UP001333102"/>
    </source>
</evidence>
<feature type="transmembrane region" description="Helical" evidence="7">
    <location>
        <begin position="116"/>
        <end position="138"/>
    </location>
</feature>
<proteinExistence type="predicted"/>
<evidence type="ECO:0000256" key="4">
    <source>
        <dbReference type="ARBA" id="ARBA00022989"/>
    </source>
</evidence>
<evidence type="ECO:0000256" key="1">
    <source>
        <dbReference type="ARBA" id="ARBA00004651"/>
    </source>
</evidence>
<dbReference type="Pfam" id="PF02653">
    <property type="entry name" value="BPD_transp_2"/>
    <property type="match status" value="1"/>
</dbReference>
<dbReference type="EMBL" id="CP141614">
    <property type="protein sequence ID" value="WRP14354.1"/>
    <property type="molecule type" value="Genomic_DNA"/>
</dbReference>
<dbReference type="CDD" id="cd06579">
    <property type="entry name" value="TM_PBP1_transp_AraH_like"/>
    <property type="match status" value="1"/>
</dbReference>
<feature type="transmembrane region" description="Helical" evidence="7">
    <location>
        <begin position="270"/>
        <end position="287"/>
    </location>
</feature>
<feature type="region of interest" description="Disordered" evidence="6">
    <location>
        <begin position="1"/>
        <end position="22"/>
    </location>
</feature>
<reference evidence="9" key="1">
    <citation type="submission" date="2023-12" db="EMBL/GenBank/DDBJ databases">
        <title>Novel isolates from deep terrestrial aquifers shed light on the physiology and ecology of the class Limnochordia.</title>
        <authorList>
            <person name="Karnachuk O.V."/>
            <person name="Lukina A.P."/>
            <person name="Avakyan M.R."/>
            <person name="Kadnikov V."/>
            <person name="Begmatov S."/>
            <person name="Beletsky A.V."/>
            <person name="Mardanov A.V."/>
            <person name="Ravin N.V."/>
        </authorList>
    </citation>
    <scope>NUCLEOTIDE SEQUENCE [LARGE SCALE GENOMIC DNA]</scope>
    <source>
        <strain evidence="9">LN</strain>
    </source>
</reference>
<gene>
    <name evidence="8" type="ORF">VLY81_13180</name>
</gene>
<keyword evidence="9" id="KW-1185">Reference proteome</keyword>
<keyword evidence="5 7" id="KW-0472">Membrane</keyword>
<dbReference type="InterPro" id="IPR001851">
    <property type="entry name" value="ABC_transp_permease"/>
</dbReference>
<feature type="transmembrane region" description="Helical" evidence="7">
    <location>
        <begin position="68"/>
        <end position="86"/>
    </location>
</feature>
<dbReference type="PANTHER" id="PTHR32196">
    <property type="entry name" value="ABC TRANSPORTER PERMEASE PROTEIN YPHD-RELATED-RELATED"/>
    <property type="match status" value="1"/>
</dbReference>
<feature type="transmembrane region" description="Helical" evidence="7">
    <location>
        <begin position="294"/>
        <end position="312"/>
    </location>
</feature>
<feature type="transmembrane region" description="Helical" evidence="7">
    <location>
        <begin position="145"/>
        <end position="166"/>
    </location>
</feature>
<feature type="transmembrane region" description="Helical" evidence="7">
    <location>
        <begin position="239"/>
        <end position="258"/>
    </location>
</feature>
<name>A0ABZ1BNU4_9FIRM</name>
<protein>
    <submittedName>
        <fullName evidence="8">ABC transporter permease</fullName>
    </submittedName>
</protein>
<evidence type="ECO:0000256" key="3">
    <source>
        <dbReference type="ARBA" id="ARBA00022692"/>
    </source>
</evidence>
<feature type="transmembrane region" description="Helical" evidence="7">
    <location>
        <begin position="35"/>
        <end position="56"/>
    </location>
</feature>
<sequence length="346" mass="35874">MQREVSSQHEPASVTPAGVGEGASVTRRTPVARSLLRGQGVLLALVVIIAATGLANPRFFSPVNLETVGRQIAIFGLLALGETFVILTGGIDLSVGSMTALSGIVVAWFITRLPGIGLTGAVALTLLLGAAVGAWHALFVTRMGVPPFVITLATFAAARGLASVITRGWPISGLPEGFRALWESRVAGVLPMPVAILLLAVLAGELVLRRTAFGVHLYAVGGHMEAARRAGIHVNRIRTTCYVISSTTAALVGILIASRLGQGNPTVGNVYELYAIAAAVIGGVSLFGGEGTAYGSLIGASIISIIWNALVLLRVSAYWHDVAVGAVIAAAVTYDIFRRRALERAG</sequence>
<dbReference type="RefSeq" id="WP_324668670.1">
    <property type="nucleotide sequence ID" value="NZ_CP141614.1"/>
</dbReference>
<keyword evidence="4 7" id="KW-1133">Transmembrane helix</keyword>
<keyword evidence="3 7" id="KW-0812">Transmembrane</keyword>
<organism evidence="8 9">
    <name type="scientific">Geochorda subterranea</name>
    <dbReference type="NCBI Taxonomy" id="3109564"/>
    <lineage>
        <taxon>Bacteria</taxon>
        <taxon>Bacillati</taxon>
        <taxon>Bacillota</taxon>
        <taxon>Limnochordia</taxon>
        <taxon>Limnochordales</taxon>
        <taxon>Geochordaceae</taxon>
        <taxon>Geochorda</taxon>
    </lineage>
</organism>
<accession>A0ABZ1BNU4</accession>
<feature type="transmembrane region" description="Helical" evidence="7">
    <location>
        <begin position="186"/>
        <end position="208"/>
    </location>
</feature>
<keyword evidence="2" id="KW-1003">Cell membrane</keyword>